<dbReference type="InterPro" id="IPR019184">
    <property type="entry name" value="Uncharacterised_TM-17"/>
</dbReference>
<evidence type="ECO:0000256" key="3">
    <source>
        <dbReference type="ARBA" id="ARBA00022490"/>
    </source>
</evidence>
<evidence type="ECO:0000256" key="8">
    <source>
        <dbReference type="ARBA" id="ARBA00023212"/>
    </source>
</evidence>
<dbReference type="GeneTree" id="ENSGT00940000153899"/>
<evidence type="ECO:0000256" key="5">
    <source>
        <dbReference type="ARBA" id="ARBA00022794"/>
    </source>
</evidence>
<dbReference type="Bgee" id="ENSOANG00000046660">
    <property type="expression patterns" value="Expressed in adult mammalian kidney and 7 other cell types or tissues"/>
</dbReference>
<dbReference type="AlphaFoldDB" id="A0A6I8NLL7"/>
<evidence type="ECO:0000256" key="2">
    <source>
        <dbReference type="ARBA" id="ARBA00004141"/>
    </source>
</evidence>
<dbReference type="PANTHER" id="PTHR13531">
    <property type="entry name" value="GEO07735P1-RELATED-RELATED"/>
    <property type="match status" value="1"/>
</dbReference>
<keyword evidence="7 13" id="KW-0472">Membrane</keyword>
<organism evidence="14 15">
    <name type="scientific">Ornithorhynchus anatinus</name>
    <name type="common">Duckbill platypus</name>
    <dbReference type="NCBI Taxonomy" id="9258"/>
    <lineage>
        <taxon>Eukaryota</taxon>
        <taxon>Metazoa</taxon>
        <taxon>Chordata</taxon>
        <taxon>Craniata</taxon>
        <taxon>Vertebrata</taxon>
        <taxon>Euteleostomi</taxon>
        <taxon>Mammalia</taxon>
        <taxon>Monotremata</taxon>
        <taxon>Ornithorhynchidae</taxon>
        <taxon>Ornithorhynchus</taxon>
    </lineage>
</organism>
<feature type="region of interest" description="Disordered" evidence="12">
    <location>
        <begin position="1"/>
        <end position="62"/>
    </location>
</feature>
<evidence type="ECO:0000256" key="6">
    <source>
        <dbReference type="ARBA" id="ARBA00022989"/>
    </source>
</evidence>
<name>A0A6I8NLL7_ORNAN</name>
<sequence>MLPPDPSACAPSPPPRTASLRGSPRRRARPRPWVSLPSPTAPPLGAKRVPRERGGRTDANQAQGSCQRCWQKCILGSVTPEPQGVPGGGEGRGARGNRGWGKELDPVAGPWPPLAFGQGLLSYIGRHQREPPHGSLWAYVCTMGRRGHLHPQVGLPPPSLLSYLRLVSFVLPAAPGQRLSSTPLEILLFLNGWYSATYFLLELFVFLYKGLLLPYPVANLILDVMMLFLYLGIEVIRIFFGSKGNLCQRMVPLGISLALTFPAAMMASYYLLLQTYVLRLEAVMNAILLLFYGSEMLLQVLTLVTFYRTKLGLKRSAVSSSREIRIRHGPTPTALKYLVSPSSGRGSEYVGERPVPNKVAIPVGLQPHQKAREAAFRTE</sequence>
<feature type="transmembrane region" description="Helical" evidence="13">
    <location>
        <begin position="252"/>
        <end position="272"/>
    </location>
</feature>
<dbReference type="GO" id="GO:0016020">
    <property type="term" value="C:membrane"/>
    <property type="evidence" value="ECO:0007669"/>
    <property type="project" value="UniProtKB-SubCell"/>
</dbReference>
<evidence type="ECO:0000256" key="9">
    <source>
        <dbReference type="ARBA" id="ARBA00023273"/>
    </source>
</evidence>
<reference evidence="14" key="3">
    <citation type="submission" date="2025-09" db="UniProtKB">
        <authorList>
            <consortium name="Ensembl"/>
        </authorList>
    </citation>
    <scope>IDENTIFICATION</scope>
    <source>
        <strain evidence="14">Glennie</strain>
    </source>
</reference>
<evidence type="ECO:0000256" key="11">
    <source>
        <dbReference type="ARBA" id="ARBA00039543"/>
    </source>
</evidence>
<dbReference type="InParanoid" id="A0A6I8NLL7"/>
<evidence type="ECO:0000256" key="1">
    <source>
        <dbReference type="ARBA" id="ARBA00004120"/>
    </source>
</evidence>
<dbReference type="GO" id="GO:0030030">
    <property type="term" value="P:cell projection organization"/>
    <property type="evidence" value="ECO:0007669"/>
    <property type="project" value="UniProtKB-KW"/>
</dbReference>
<comment type="subcellular location">
    <subcellularLocation>
        <location evidence="1">Cytoplasm</location>
        <location evidence="1">Cytoskeleton</location>
        <location evidence="1">Cilium basal body</location>
    </subcellularLocation>
    <subcellularLocation>
        <location evidence="2">Membrane</location>
        <topology evidence="2">Multi-pass membrane protein</topology>
    </subcellularLocation>
</comment>
<feature type="transmembrane region" description="Helical" evidence="13">
    <location>
        <begin position="220"/>
        <end position="240"/>
    </location>
</feature>
<evidence type="ECO:0000256" key="12">
    <source>
        <dbReference type="SAM" id="MobiDB-lite"/>
    </source>
</evidence>
<keyword evidence="15" id="KW-1185">Reference proteome</keyword>
<proteinExistence type="predicted"/>
<keyword evidence="6 13" id="KW-1133">Transmembrane helix</keyword>
<keyword evidence="4 13" id="KW-0812">Transmembrane</keyword>
<comment type="function">
    <text evidence="10">Part of the tectonic-like complex which is required for tissue-specific ciliogenesis and may regulate ciliary membrane composition.</text>
</comment>
<evidence type="ECO:0000256" key="13">
    <source>
        <dbReference type="SAM" id="Phobius"/>
    </source>
</evidence>
<feature type="transmembrane region" description="Helical" evidence="13">
    <location>
        <begin position="186"/>
        <end position="208"/>
    </location>
</feature>
<dbReference type="Pfam" id="PF09799">
    <property type="entry name" value="Transmemb_17"/>
    <property type="match status" value="1"/>
</dbReference>
<gene>
    <name evidence="14" type="primary">TMEM138</name>
</gene>
<keyword evidence="9" id="KW-0966">Cell projection</keyword>
<keyword evidence="5" id="KW-0970">Cilium biogenesis/degradation</keyword>
<reference evidence="14" key="2">
    <citation type="submission" date="2025-08" db="UniProtKB">
        <authorList>
            <consortium name="Ensembl"/>
        </authorList>
    </citation>
    <scope>IDENTIFICATION</scope>
    <source>
        <strain evidence="14">Glennie</strain>
    </source>
</reference>
<evidence type="ECO:0000256" key="10">
    <source>
        <dbReference type="ARBA" id="ARBA00037712"/>
    </source>
</evidence>
<reference evidence="14 15" key="1">
    <citation type="journal article" date="2008" name="Nature">
        <title>Genome analysis of the platypus reveals unique signatures of evolution.</title>
        <authorList>
            <person name="Warren W.C."/>
            <person name="Hillier L.W."/>
            <person name="Marshall Graves J.A."/>
            <person name="Birney E."/>
            <person name="Ponting C.P."/>
            <person name="Grutzner F."/>
            <person name="Belov K."/>
            <person name="Miller W."/>
            <person name="Clarke L."/>
            <person name="Chinwalla A.T."/>
            <person name="Yang S.P."/>
            <person name="Heger A."/>
            <person name="Locke D.P."/>
            <person name="Miethke P."/>
            <person name="Waters P.D."/>
            <person name="Veyrunes F."/>
            <person name="Fulton L."/>
            <person name="Fulton B."/>
            <person name="Graves T."/>
            <person name="Wallis J."/>
            <person name="Puente X.S."/>
            <person name="Lopez-Otin C."/>
            <person name="Ordonez G.R."/>
            <person name="Eichler E.E."/>
            <person name="Chen L."/>
            <person name="Cheng Z."/>
            <person name="Deakin J.E."/>
            <person name="Alsop A."/>
            <person name="Thompson K."/>
            <person name="Kirby P."/>
            <person name="Papenfuss A.T."/>
            <person name="Wakefield M.J."/>
            <person name="Olender T."/>
            <person name="Lancet D."/>
            <person name="Huttley G.A."/>
            <person name="Smit A.F."/>
            <person name="Pask A."/>
            <person name="Temple-Smith P."/>
            <person name="Batzer M.A."/>
            <person name="Walker J.A."/>
            <person name="Konkel M.K."/>
            <person name="Harris R.S."/>
            <person name="Whittington C.M."/>
            <person name="Wong E.S."/>
            <person name="Gemmell N.J."/>
            <person name="Buschiazzo E."/>
            <person name="Vargas Jentzsch I.M."/>
            <person name="Merkel A."/>
            <person name="Schmitz J."/>
            <person name="Zemann A."/>
            <person name="Churakov G."/>
            <person name="Kriegs J.O."/>
            <person name="Brosius J."/>
            <person name="Murchison E.P."/>
            <person name="Sachidanandam R."/>
            <person name="Smith C."/>
            <person name="Hannon G.J."/>
            <person name="Tsend-Ayush E."/>
            <person name="McMillan D."/>
            <person name="Attenborough R."/>
            <person name="Rens W."/>
            <person name="Ferguson-Smith M."/>
            <person name="Lefevre C.M."/>
            <person name="Sharp J.A."/>
            <person name="Nicholas K.R."/>
            <person name="Ray D.A."/>
            <person name="Kube M."/>
            <person name="Reinhardt R."/>
            <person name="Pringle T.H."/>
            <person name="Taylor J."/>
            <person name="Jones R.C."/>
            <person name="Nixon B."/>
            <person name="Dacheux J.L."/>
            <person name="Niwa H."/>
            <person name="Sekita Y."/>
            <person name="Huang X."/>
            <person name="Stark A."/>
            <person name="Kheradpour P."/>
            <person name="Kellis M."/>
            <person name="Flicek P."/>
            <person name="Chen Y."/>
            <person name="Webber C."/>
            <person name="Hardison R."/>
            <person name="Nelson J."/>
            <person name="Hallsworth-Pepin K."/>
            <person name="Delehaunty K."/>
            <person name="Markovic C."/>
            <person name="Minx P."/>
            <person name="Feng Y."/>
            <person name="Kremitzki C."/>
            <person name="Mitreva M."/>
            <person name="Glasscock J."/>
            <person name="Wylie T."/>
            <person name="Wohldmann P."/>
            <person name="Thiru P."/>
            <person name="Nhan M.N."/>
            <person name="Pohl C.S."/>
            <person name="Smith S.M."/>
            <person name="Hou S."/>
            <person name="Nefedov M."/>
            <person name="de Jong P.J."/>
            <person name="Renfree M.B."/>
            <person name="Mardis E.R."/>
            <person name="Wilson R.K."/>
        </authorList>
    </citation>
    <scope>NUCLEOTIDE SEQUENCE [LARGE SCALE GENOMIC DNA]</scope>
    <source>
        <strain evidence="14 15">Glennie</strain>
    </source>
</reference>
<keyword evidence="3" id="KW-0963">Cytoplasm</keyword>
<protein>
    <recommendedName>
        <fullName evidence="11">Transmembrane protein 216</fullName>
    </recommendedName>
</protein>
<dbReference type="Proteomes" id="UP000002279">
    <property type="component" value="Chromosome 3"/>
</dbReference>
<evidence type="ECO:0000313" key="15">
    <source>
        <dbReference type="Proteomes" id="UP000002279"/>
    </source>
</evidence>
<feature type="compositionally biased region" description="Pro residues" evidence="12">
    <location>
        <begin position="1"/>
        <end position="16"/>
    </location>
</feature>
<feature type="transmembrane region" description="Helical" evidence="13">
    <location>
        <begin position="284"/>
        <end position="307"/>
    </location>
</feature>
<evidence type="ECO:0000256" key="7">
    <source>
        <dbReference type="ARBA" id="ARBA00023136"/>
    </source>
</evidence>
<accession>A0A6I8NLL7</accession>
<evidence type="ECO:0000313" key="14">
    <source>
        <dbReference type="Ensembl" id="ENSOANP00000041635.1"/>
    </source>
</evidence>
<evidence type="ECO:0000256" key="4">
    <source>
        <dbReference type="ARBA" id="ARBA00022692"/>
    </source>
</evidence>
<keyword evidence="8" id="KW-0206">Cytoskeleton</keyword>
<dbReference type="Ensembl" id="ENSOANT00000056377.1">
    <property type="protein sequence ID" value="ENSOANP00000041635.1"/>
    <property type="gene ID" value="ENSOANG00000046660.1"/>
</dbReference>
<dbReference type="PANTHER" id="PTHR13531:SF5">
    <property type="entry name" value="TRANSMEMBRANE PROTEIN 216"/>
    <property type="match status" value="1"/>
</dbReference>